<dbReference type="InterPro" id="IPR000387">
    <property type="entry name" value="Tyr_Pase_dom"/>
</dbReference>
<dbReference type="Proteomes" id="UP000501237">
    <property type="component" value="Chromosome"/>
</dbReference>
<dbReference type="AlphaFoldDB" id="A0A679GME1"/>
<dbReference type="PROSITE" id="PS00383">
    <property type="entry name" value="TYR_PHOSPHATASE_1"/>
    <property type="match status" value="1"/>
</dbReference>
<dbReference type="PANTHER" id="PTHR31126">
    <property type="entry name" value="TYROSINE-PROTEIN PHOSPHATASE"/>
    <property type="match status" value="1"/>
</dbReference>
<proteinExistence type="inferred from homology"/>
<evidence type="ECO:0000259" key="2">
    <source>
        <dbReference type="PROSITE" id="PS50056"/>
    </source>
</evidence>
<dbReference type="PANTHER" id="PTHR31126:SF72">
    <property type="entry name" value="DUAL SPECIFICITY PROTEIN PHOSPHATASE TPBA"/>
    <property type="match status" value="1"/>
</dbReference>
<dbReference type="EMBL" id="AP022642">
    <property type="protein sequence ID" value="BCA28430.1"/>
    <property type="molecule type" value="Genomic_DNA"/>
</dbReference>
<dbReference type="InterPro" id="IPR029021">
    <property type="entry name" value="Prot-tyrosine_phosphatase-like"/>
</dbReference>
<name>A0A679GME1_9GAMM</name>
<dbReference type="PROSITE" id="PS50056">
    <property type="entry name" value="TYR_PHOSPHATASE_2"/>
    <property type="match status" value="1"/>
</dbReference>
<dbReference type="InterPro" id="IPR004861">
    <property type="entry name" value="Siw14-like"/>
</dbReference>
<reference evidence="3 4" key="1">
    <citation type="journal article" date="2020" name="Microbiol. Resour. Announc.">
        <title>Complete genome sequence of Pseudomonas otitidis strain MrB4, isolated from Lake Biwa in Japan.</title>
        <authorList>
            <person name="Miyazaki K."/>
            <person name="Hase E."/>
            <person name="Maruya T."/>
        </authorList>
    </citation>
    <scope>NUCLEOTIDE SEQUENCE [LARGE SCALE GENOMIC DNA]</scope>
    <source>
        <strain evidence="3 4">MrB4</strain>
    </source>
</reference>
<evidence type="ECO:0000313" key="4">
    <source>
        <dbReference type="Proteomes" id="UP000501237"/>
    </source>
</evidence>
<dbReference type="SUPFAM" id="SSF52799">
    <property type="entry name" value="(Phosphotyrosine protein) phosphatases II"/>
    <property type="match status" value="1"/>
</dbReference>
<feature type="domain" description="Tyrosine specific protein phosphatases" evidence="2">
    <location>
        <begin position="134"/>
        <end position="187"/>
    </location>
</feature>
<dbReference type="GO" id="GO:0016791">
    <property type="term" value="F:phosphatase activity"/>
    <property type="evidence" value="ECO:0007669"/>
    <property type="project" value="TreeGrafter"/>
</dbReference>
<dbReference type="KEGG" id="poj:PtoMrB4_24070"/>
<sequence>MGALRPIGQSVRDLNEEAPMSRGPRFSLTFAAVAALLLLCVTAAQARTLSLDTPGSPIPGPTWATPVNPAINLYRMTPTLYRSALPSRGDLPQLNGLGVRTVISFIKDDDREWLGDSPVERVSIPLHADRVSDDDVLQVMRVVQQAEGRGPVLMHCKHGRDRTGLMAAMYRILLQGWSRNQALEEMRAGGFGDPMDMEDAIAYVNRADIDGLRQALSSGACSTRALATCQVGQWWRQTFGLAQQGDTQVQ</sequence>
<organism evidence="3 4">
    <name type="scientific">Metapseudomonas otitidis</name>
    <dbReference type="NCBI Taxonomy" id="319939"/>
    <lineage>
        <taxon>Bacteria</taxon>
        <taxon>Pseudomonadati</taxon>
        <taxon>Pseudomonadota</taxon>
        <taxon>Gammaproteobacteria</taxon>
        <taxon>Pseudomonadales</taxon>
        <taxon>Pseudomonadaceae</taxon>
        <taxon>Metapseudomonas</taxon>
    </lineage>
</organism>
<dbReference type="InterPro" id="IPR016130">
    <property type="entry name" value="Tyr_Pase_AS"/>
</dbReference>
<gene>
    <name evidence="3" type="ORF">PtoMrB4_24070</name>
</gene>
<accession>A0A679GME1</accession>
<dbReference type="Pfam" id="PF03162">
    <property type="entry name" value="Y_phosphatase2"/>
    <property type="match status" value="1"/>
</dbReference>
<comment type="similarity">
    <text evidence="1">Belongs to the protein-tyrosine phosphatase family.</text>
</comment>
<dbReference type="Gene3D" id="3.90.190.10">
    <property type="entry name" value="Protein tyrosine phosphatase superfamily"/>
    <property type="match status" value="1"/>
</dbReference>
<evidence type="ECO:0000256" key="1">
    <source>
        <dbReference type="ARBA" id="ARBA00009580"/>
    </source>
</evidence>
<dbReference type="CDD" id="cd14529">
    <property type="entry name" value="TpbA-like"/>
    <property type="match status" value="1"/>
</dbReference>
<evidence type="ECO:0000313" key="3">
    <source>
        <dbReference type="EMBL" id="BCA28430.1"/>
    </source>
</evidence>
<protein>
    <recommendedName>
        <fullName evidence="2">Tyrosine specific protein phosphatases domain-containing protein</fullName>
    </recommendedName>
</protein>